<dbReference type="NCBIfam" id="TIGR04409">
    <property type="entry name" value="LptC_YrbK"/>
    <property type="match status" value="1"/>
</dbReference>
<dbReference type="AlphaFoldDB" id="A0A9D7SBY4"/>
<dbReference type="Proteomes" id="UP000808349">
    <property type="component" value="Unassembled WGS sequence"/>
</dbReference>
<sequence>MMRILFVLSIFCFFICCSDKRIELTDQEAVQLVNKELLNNISLSYSDSGKTVMRITAPEMLRYILGGDSKDEFTKGLTAFFYTNNILNNTLKANYAIRVVQEGKTYLSDQVVLFNDRGEKLETAELIWDERNGKVITDKFFRLTRLEETVQGYGFESDQNFTSVKMKNIEASFPSKKLVGDLNEE</sequence>
<gene>
    <name evidence="1" type="primary">lptC</name>
    <name evidence="1" type="ORF">IPO85_16825</name>
</gene>
<protein>
    <submittedName>
        <fullName evidence="1">LPS export ABC transporter periplasmic protein LptC</fullName>
    </submittedName>
</protein>
<dbReference type="InterPro" id="IPR026265">
    <property type="entry name" value="LptC"/>
</dbReference>
<evidence type="ECO:0000313" key="2">
    <source>
        <dbReference type="Proteomes" id="UP000808349"/>
    </source>
</evidence>
<proteinExistence type="predicted"/>
<dbReference type="EMBL" id="JADKFW010000016">
    <property type="protein sequence ID" value="MBK9719144.1"/>
    <property type="molecule type" value="Genomic_DNA"/>
</dbReference>
<accession>A0A9D7SBY4</accession>
<evidence type="ECO:0000313" key="1">
    <source>
        <dbReference type="EMBL" id="MBK9719144.1"/>
    </source>
</evidence>
<dbReference type="GO" id="GO:0015221">
    <property type="term" value="F:lipopolysaccharide transmembrane transporter activity"/>
    <property type="evidence" value="ECO:0007669"/>
    <property type="project" value="InterPro"/>
</dbReference>
<organism evidence="1 2">
    <name type="scientific">Candidatus Defluviibacterium haderslevense</name>
    <dbReference type="NCBI Taxonomy" id="2981993"/>
    <lineage>
        <taxon>Bacteria</taxon>
        <taxon>Pseudomonadati</taxon>
        <taxon>Bacteroidota</taxon>
        <taxon>Saprospiria</taxon>
        <taxon>Saprospirales</taxon>
        <taxon>Saprospiraceae</taxon>
        <taxon>Candidatus Defluviibacterium</taxon>
    </lineage>
</organism>
<dbReference type="Pfam" id="PF06835">
    <property type="entry name" value="LptC"/>
    <property type="match status" value="1"/>
</dbReference>
<dbReference type="InterPro" id="IPR010664">
    <property type="entry name" value="LipoPS_assembly_LptC-rel"/>
</dbReference>
<dbReference type="GO" id="GO:0005886">
    <property type="term" value="C:plasma membrane"/>
    <property type="evidence" value="ECO:0007669"/>
    <property type="project" value="InterPro"/>
</dbReference>
<name>A0A9D7SBY4_9BACT</name>
<reference evidence="1 2" key="1">
    <citation type="submission" date="2020-10" db="EMBL/GenBank/DDBJ databases">
        <title>Connecting structure to function with the recovery of over 1000 high-quality activated sludge metagenome-assembled genomes encoding full-length rRNA genes using long-read sequencing.</title>
        <authorList>
            <person name="Singleton C.M."/>
            <person name="Petriglieri F."/>
            <person name="Kristensen J.M."/>
            <person name="Kirkegaard R.H."/>
            <person name="Michaelsen T.Y."/>
            <person name="Andersen M.H."/>
            <person name="Karst S.M."/>
            <person name="Dueholm M.S."/>
            <person name="Nielsen P.H."/>
            <person name="Albertsen M."/>
        </authorList>
    </citation>
    <scope>NUCLEOTIDE SEQUENCE [LARGE SCALE GENOMIC DNA]</scope>
    <source>
        <strain evidence="1">Ribe_18-Q3-R11-54_BAT3C.373</strain>
    </source>
</reference>
<comment type="caution">
    <text evidence="1">The sequence shown here is derived from an EMBL/GenBank/DDBJ whole genome shotgun (WGS) entry which is preliminary data.</text>
</comment>